<name>A0AAN9EL02_CROPI</name>
<evidence type="ECO:0000313" key="2">
    <source>
        <dbReference type="Proteomes" id="UP001372338"/>
    </source>
</evidence>
<keyword evidence="2" id="KW-1185">Reference proteome</keyword>
<sequence length="159" mass="17450">MIKETSLGYGIPLLQAKESLNSRLLRVKKALASFLSLLYPNSSSSKLKTNSSPAKLDSGMFTSTSLGHRCTCIIRSVAWLVQTWLRSSSIILLHDLEANLFMVVVGFVISDFGIPDLDAIMRRVKSGTSNLDCVGLRGLPLYLIIDIVLASQYFPSEVP</sequence>
<reference evidence="1 2" key="1">
    <citation type="submission" date="2024-01" db="EMBL/GenBank/DDBJ databases">
        <title>The genomes of 5 underutilized Papilionoideae crops provide insights into root nodulation and disease resistanc.</title>
        <authorList>
            <person name="Yuan L."/>
        </authorList>
    </citation>
    <scope>NUCLEOTIDE SEQUENCE [LARGE SCALE GENOMIC DNA]</scope>
    <source>
        <strain evidence="1">ZHUSHIDOU_FW_LH</strain>
        <tissue evidence="1">Leaf</tissue>
    </source>
</reference>
<dbReference type="Proteomes" id="UP001372338">
    <property type="component" value="Unassembled WGS sequence"/>
</dbReference>
<protein>
    <submittedName>
        <fullName evidence="1">Uncharacterized protein</fullName>
    </submittedName>
</protein>
<proteinExistence type="predicted"/>
<organism evidence="1 2">
    <name type="scientific">Crotalaria pallida</name>
    <name type="common">Smooth rattlebox</name>
    <name type="synonym">Crotalaria striata</name>
    <dbReference type="NCBI Taxonomy" id="3830"/>
    <lineage>
        <taxon>Eukaryota</taxon>
        <taxon>Viridiplantae</taxon>
        <taxon>Streptophyta</taxon>
        <taxon>Embryophyta</taxon>
        <taxon>Tracheophyta</taxon>
        <taxon>Spermatophyta</taxon>
        <taxon>Magnoliopsida</taxon>
        <taxon>eudicotyledons</taxon>
        <taxon>Gunneridae</taxon>
        <taxon>Pentapetalae</taxon>
        <taxon>rosids</taxon>
        <taxon>fabids</taxon>
        <taxon>Fabales</taxon>
        <taxon>Fabaceae</taxon>
        <taxon>Papilionoideae</taxon>
        <taxon>50 kb inversion clade</taxon>
        <taxon>genistoids sensu lato</taxon>
        <taxon>core genistoids</taxon>
        <taxon>Crotalarieae</taxon>
        <taxon>Crotalaria</taxon>
    </lineage>
</organism>
<accession>A0AAN9EL02</accession>
<gene>
    <name evidence="1" type="ORF">RIF29_25123</name>
</gene>
<dbReference type="AlphaFoldDB" id="A0AAN9EL02"/>
<dbReference type="EMBL" id="JAYWIO010000005">
    <property type="protein sequence ID" value="KAK7259514.1"/>
    <property type="molecule type" value="Genomic_DNA"/>
</dbReference>
<evidence type="ECO:0000313" key="1">
    <source>
        <dbReference type="EMBL" id="KAK7259514.1"/>
    </source>
</evidence>
<comment type="caution">
    <text evidence="1">The sequence shown here is derived from an EMBL/GenBank/DDBJ whole genome shotgun (WGS) entry which is preliminary data.</text>
</comment>